<dbReference type="InParanoid" id="A0A0H2RKS3"/>
<evidence type="ECO:0000313" key="2">
    <source>
        <dbReference type="EMBL" id="KLO12464.1"/>
    </source>
</evidence>
<keyword evidence="3" id="KW-1185">Reference proteome</keyword>
<proteinExistence type="predicted"/>
<dbReference type="AlphaFoldDB" id="A0A0H2RKS3"/>
<gene>
    <name evidence="2" type="ORF">SCHPADRAFT_417343</name>
</gene>
<organism evidence="2 3">
    <name type="scientific">Schizopora paradoxa</name>
    <dbReference type="NCBI Taxonomy" id="27342"/>
    <lineage>
        <taxon>Eukaryota</taxon>
        <taxon>Fungi</taxon>
        <taxon>Dikarya</taxon>
        <taxon>Basidiomycota</taxon>
        <taxon>Agaricomycotina</taxon>
        <taxon>Agaricomycetes</taxon>
        <taxon>Hymenochaetales</taxon>
        <taxon>Schizoporaceae</taxon>
        <taxon>Schizopora</taxon>
    </lineage>
</organism>
<evidence type="ECO:0000313" key="3">
    <source>
        <dbReference type="Proteomes" id="UP000053477"/>
    </source>
</evidence>
<dbReference type="EMBL" id="KQ085977">
    <property type="protein sequence ID" value="KLO12464.1"/>
    <property type="molecule type" value="Genomic_DNA"/>
</dbReference>
<feature type="compositionally biased region" description="Polar residues" evidence="1">
    <location>
        <begin position="146"/>
        <end position="178"/>
    </location>
</feature>
<evidence type="ECO:0000256" key="1">
    <source>
        <dbReference type="SAM" id="MobiDB-lite"/>
    </source>
</evidence>
<dbReference type="Proteomes" id="UP000053477">
    <property type="component" value="Unassembled WGS sequence"/>
</dbReference>
<reference evidence="2 3" key="1">
    <citation type="submission" date="2015-04" db="EMBL/GenBank/DDBJ databases">
        <title>Complete genome sequence of Schizopora paradoxa KUC8140, a cosmopolitan wood degrader in East Asia.</title>
        <authorList>
            <consortium name="DOE Joint Genome Institute"/>
            <person name="Min B."/>
            <person name="Park H."/>
            <person name="Jang Y."/>
            <person name="Kim J.-J."/>
            <person name="Kim K.H."/>
            <person name="Pangilinan J."/>
            <person name="Lipzen A."/>
            <person name="Riley R."/>
            <person name="Grigoriev I.V."/>
            <person name="Spatafora J.W."/>
            <person name="Choi I.-G."/>
        </authorList>
    </citation>
    <scope>NUCLEOTIDE SEQUENCE [LARGE SCALE GENOMIC DNA]</scope>
    <source>
        <strain evidence="2 3">KUC8140</strain>
    </source>
</reference>
<sequence>MDLGAHCSFFLILTKRIGALSVKALESVEIRVQHSLLNPFSARIEKPLQDRGFLLRLLYMRIIFRISLGNCLPALSSNDSVLLLRTFISVKYKNLVASFIVVIRPTLRLLVGEQYFWAQSLCFILLLIMEFFPLFETTRSLESCTGNARSASGTHPEQYSTSSRNSSQREQVRHNSSGYGKRPCVCDSKNQKCHRCCAET</sequence>
<feature type="region of interest" description="Disordered" evidence="1">
    <location>
        <begin position="146"/>
        <end position="180"/>
    </location>
</feature>
<accession>A0A0H2RKS3</accession>
<name>A0A0H2RKS3_9AGAM</name>
<protein>
    <submittedName>
        <fullName evidence="2">Uncharacterized protein</fullName>
    </submittedName>
</protein>